<gene>
    <name evidence="1" type="ORF">IW245_006878</name>
</gene>
<protein>
    <submittedName>
        <fullName evidence="1">Uncharacterized protein</fullName>
    </submittedName>
</protein>
<evidence type="ECO:0000313" key="1">
    <source>
        <dbReference type="EMBL" id="MBG6140684.1"/>
    </source>
</evidence>
<evidence type="ECO:0000313" key="2">
    <source>
        <dbReference type="Proteomes" id="UP000622552"/>
    </source>
</evidence>
<dbReference type="EMBL" id="JADOUF010000001">
    <property type="protein sequence ID" value="MBG6140684.1"/>
    <property type="molecule type" value="Genomic_DNA"/>
</dbReference>
<accession>A0A8J7GX76</accession>
<dbReference type="RefSeq" id="WP_197007207.1">
    <property type="nucleotide sequence ID" value="NZ_BONS01000047.1"/>
</dbReference>
<comment type="caution">
    <text evidence="1">The sequence shown here is derived from an EMBL/GenBank/DDBJ whole genome shotgun (WGS) entry which is preliminary data.</text>
</comment>
<dbReference type="Proteomes" id="UP000622552">
    <property type="component" value="Unassembled WGS sequence"/>
</dbReference>
<proteinExistence type="predicted"/>
<keyword evidence="2" id="KW-1185">Reference proteome</keyword>
<reference evidence="1" key="1">
    <citation type="submission" date="2020-11" db="EMBL/GenBank/DDBJ databases">
        <title>Sequencing the genomes of 1000 actinobacteria strains.</title>
        <authorList>
            <person name="Klenk H.-P."/>
        </authorList>
    </citation>
    <scope>NUCLEOTIDE SEQUENCE</scope>
    <source>
        <strain evidence="1">DSM 45356</strain>
    </source>
</reference>
<sequence>MLPDAERLALAYLRARPALAGIRFGTERPVDLAERVPLVVIERIGGVSSAPSWRGGALSDRPAIHLQAWHGPHRAHARTLLLAVLHELALARGVVLPEGVIVRAAVLAGPTAVPDPGAPEHLHRHTATVQLTTR</sequence>
<name>A0A8J7GX76_9ACTN</name>
<organism evidence="1 2">
    <name type="scientific">Longispora fulva</name>
    <dbReference type="NCBI Taxonomy" id="619741"/>
    <lineage>
        <taxon>Bacteria</taxon>
        <taxon>Bacillati</taxon>
        <taxon>Actinomycetota</taxon>
        <taxon>Actinomycetes</taxon>
        <taxon>Micromonosporales</taxon>
        <taxon>Micromonosporaceae</taxon>
        <taxon>Longispora</taxon>
    </lineage>
</organism>
<dbReference type="AlphaFoldDB" id="A0A8J7GX76"/>